<dbReference type="EMBL" id="QPFP01000088">
    <property type="protein sequence ID" value="TEB22618.1"/>
    <property type="molecule type" value="Genomic_DNA"/>
</dbReference>
<sequence length="487" mass="54076">MLPWVDHLISLDQVDCDALPEASSPQEILGLIVPIFLVVLQVAPGTVGLALEPERFASACLGYWNAGNSGGVPFSIYDPSFGPRCLILEVLHACVAEGSPVKQTITAKITQDAITRNRVVLMTSLRLRQASRELKNTKGDPAPTLFSIDTSIQILRVVGVSIDGWVSILRSRALTTLFSAITHALLRSRDTKELIPETTDVANGVILFLRSDPSFFPEKLAQALRGDILEALIIIPDLLGDKYPERLRNARSTVLLLSRHAHYLPVLRAGSKCSLIGPIDIMRPRSVGVRGILNRVLSALSEGPEFLDRELSSSTTPCDSIMVVAPWSTVPQHVNERIGKRFTAKNAARKAAGTWLSFRSRTLHHRLAEEMMKGAAFQEALSDYLHSLSDDRFCLIILETLHGVPIFESINHTYEIEFGVMEDVVRERLKAYTDHCGNDASCHILYARFWYCNDSVVLIGRAHRDPQTFQLRLLNSFSFLYPDSLTP</sequence>
<gene>
    <name evidence="1" type="ORF">FA13DRAFT_1715929</name>
</gene>
<proteinExistence type="predicted"/>
<evidence type="ECO:0000313" key="1">
    <source>
        <dbReference type="EMBL" id="TEB22618.1"/>
    </source>
</evidence>
<comment type="caution">
    <text evidence="1">The sequence shown here is derived from an EMBL/GenBank/DDBJ whole genome shotgun (WGS) entry which is preliminary data.</text>
</comment>
<name>A0A4Y7SLU9_COPMI</name>
<evidence type="ECO:0000313" key="2">
    <source>
        <dbReference type="Proteomes" id="UP000298030"/>
    </source>
</evidence>
<organism evidence="1 2">
    <name type="scientific">Coprinellus micaceus</name>
    <name type="common">Glistening ink-cap mushroom</name>
    <name type="synonym">Coprinus micaceus</name>
    <dbReference type="NCBI Taxonomy" id="71717"/>
    <lineage>
        <taxon>Eukaryota</taxon>
        <taxon>Fungi</taxon>
        <taxon>Dikarya</taxon>
        <taxon>Basidiomycota</taxon>
        <taxon>Agaricomycotina</taxon>
        <taxon>Agaricomycetes</taxon>
        <taxon>Agaricomycetidae</taxon>
        <taxon>Agaricales</taxon>
        <taxon>Agaricineae</taxon>
        <taxon>Psathyrellaceae</taxon>
        <taxon>Coprinellus</taxon>
    </lineage>
</organism>
<dbReference type="Proteomes" id="UP000298030">
    <property type="component" value="Unassembled WGS sequence"/>
</dbReference>
<protein>
    <submittedName>
        <fullName evidence="1">Uncharacterized protein</fullName>
    </submittedName>
</protein>
<keyword evidence="2" id="KW-1185">Reference proteome</keyword>
<reference evidence="1 2" key="1">
    <citation type="journal article" date="2019" name="Nat. Ecol. Evol.">
        <title>Megaphylogeny resolves global patterns of mushroom evolution.</title>
        <authorList>
            <person name="Varga T."/>
            <person name="Krizsan K."/>
            <person name="Foldi C."/>
            <person name="Dima B."/>
            <person name="Sanchez-Garcia M."/>
            <person name="Sanchez-Ramirez S."/>
            <person name="Szollosi G.J."/>
            <person name="Szarkandi J.G."/>
            <person name="Papp V."/>
            <person name="Albert L."/>
            <person name="Andreopoulos W."/>
            <person name="Angelini C."/>
            <person name="Antonin V."/>
            <person name="Barry K.W."/>
            <person name="Bougher N.L."/>
            <person name="Buchanan P."/>
            <person name="Buyck B."/>
            <person name="Bense V."/>
            <person name="Catcheside P."/>
            <person name="Chovatia M."/>
            <person name="Cooper J."/>
            <person name="Damon W."/>
            <person name="Desjardin D."/>
            <person name="Finy P."/>
            <person name="Geml J."/>
            <person name="Haridas S."/>
            <person name="Hughes K."/>
            <person name="Justo A."/>
            <person name="Karasinski D."/>
            <person name="Kautmanova I."/>
            <person name="Kiss B."/>
            <person name="Kocsube S."/>
            <person name="Kotiranta H."/>
            <person name="LaButti K.M."/>
            <person name="Lechner B.E."/>
            <person name="Liimatainen K."/>
            <person name="Lipzen A."/>
            <person name="Lukacs Z."/>
            <person name="Mihaltcheva S."/>
            <person name="Morgado L.N."/>
            <person name="Niskanen T."/>
            <person name="Noordeloos M.E."/>
            <person name="Ohm R.A."/>
            <person name="Ortiz-Santana B."/>
            <person name="Ovrebo C."/>
            <person name="Racz N."/>
            <person name="Riley R."/>
            <person name="Savchenko A."/>
            <person name="Shiryaev A."/>
            <person name="Soop K."/>
            <person name="Spirin V."/>
            <person name="Szebenyi C."/>
            <person name="Tomsovsky M."/>
            <person name="Tulloss R.E."/>
            <person name="Uehling J."/>
            <person name="Grigoriev I.V."/>
            <person name="Vagvolgyi C."/>
            <person name="Papp T."/>
            <person name="Martin F.M."/>
            <person name="Miettinen O."/>
            <person name="Hibbett D.S."/>
            <person name="Nagy L.G."/>
        </authorList>
    </citation>
    <scope>NUCLEOTIDE SEQUENCE [LARGE SCALE GENOMIC DNA]</scope>
    <source>
        <strain evidence="1 2">FP101781</strain>
    </source>
</reference>
<dbReference type="AlphaFoldDB" id="A0A4Y7SLU9"/>
<accession>A0A4Y7SLU9</accession>